<dbReference type="GO" id="GO:0035613">
    <property type="term" value="F:RNA stem-loop binding"/>
    <property type="evidence" value="ECO:0007669"/>
    <property type="project" value="TreeGrafter"/>
</dbReference>
<evidence type="ECO:0000256" key="4">
    <source>
        <dbReference type="ARBA" id="ARBA00022723"/>
    </source>
</evidence>
<dbReference type="PANTHER" id="PTHR13139:SF54">
    <property type="entry name" value="RING-TYPE E3 UBIQUITIN TRANSFERASE"/>
    <property type="match status" value="1"/>
</dbReference>
<dbReference type="InterPro" id="IPR017907">
    <property type="entry name" value="Znf_RING_CS"/>
</dbReference>
<feature type="domain" description="RING-type" evidence="8">
    <location>
        <begin position="14"/>
        <end position="54"/>
    </location>
</feature>
<dbReference type="PANTHER" id="PTHR13139">
    <property type="entry name" value="RING FINGER AND CCCH-TYPE ZINC FINGER DOMAIN-CONTAINING PROTEIN"/>
    <property type="match status" value="1"/>
</dbReference>
<dbReference type="SUPFAM" id="SSF57850">
    <property type="entry name" value="RING/U-box"/>
    <property type="match status" value="1"/>
</dbReference>
<dbReference type="InterPro" id="IPR052249">
    <property type="entry name" value="Roquin_domain"/>
</dbReference>
<dbReference type="GO" id="GO:0061630">
    <property type="term" value="F:ubiquitin protein ligase activity"/>
    <property type="evidence" value="ECO:0007669"/>
    <property type="project" value="UniProtKB-EC"/>
</dbReference>
<dbReference type="EC" id="2.3.2.27" evidence="2"/>
<dbReference type="AlphaFoldDB" id="A0A834XNV5"/>
<dbReference type="GO" id="GO:0003725">
    <property type="term" value="F:double-stranded RNA binding"/>
    <property type="evidence" value="ECO:0007669"/>
    <property type="project" value="TreeGrafter"/>
</dbReference>
<evidence type="ECO:0000313" key="10">
    <source>
        <dbReference type="Proteomes" id="UP000639338"/>
    </source>
</evidence>
<keyword evidence="4" id="KW-0479">Metal-binding</keyword>
<dbReference type="PROSITE" id="PS50089">
    <property type="entry name" value="ZF_RING_2"/>
    <property type="match status" value="1"/>
</dbReference>
<accession>A0A834XNV5</accession>
<dbReference type="Gene3D" id="3.30.40.10">
    <property type="entry name" value="Zinc/RING finger domain, C3HC4 (zinc finger)"/>
    <property type="match status" value="1"/>
</dbReference>
<protein>
    <recommendedName>
        <fullName evidence="2">RING-type E3 ubiquitin transferase</fullName>
        <ecNumber evidence="2">2.3.2.27</ecNumber>
    </recommendedName>
</protein>
<dbReference type="Gene3D" id="1.20.120.1790">
    <property type="match status" value="1"/>
</dbReference>
<dbReference type="EMBL" id="JACMRX010000005">
    <property type="protein sequence ID" value="KAF7990161.1"/>
    <property type="molecule type" value="Genomic_DNA"/>
</dbReference>
<proteinExistence type="predicted"/>
<sequence>MPIQTLQWTEFLSCPVCCHEFDRKLRGPVSLGCGHTICKMCLVNSPRKQCPLDQYCVKYDFKKLPLNKALLQLIDVDNNSICQYNNNDDDEKQLIVPNNYYNDYLIANKCIEELTLYLKPYVDGVNCLLSRPMQRKLINLSGCQLIDIEGRIRAIKISKSIGERCVTELILNHQNPQEISVNLWTAVRSRGCQFLGPEMQQEILKLILLALEDGSALSRKVLVMFIVQRLELHYPQASKTSIGHVVQLLYRASCFNVIKRHNDSALMELKLIYRNYDALRRQHDGQIVEIAIEAGIRISPNQWSSLLYGDTSHKSYMQSIIDKLQTPQTFHHNINELFVAIQRTCDPTNLNFIKQQLQLLASIDENLSIKSNFLNNCYYWQETKSSLLAIKQVVQALIKYIQLNGATNNHHNHYYYLYQINNKQNIIISHKSIKRTKDLINKIETIKLQT</sequence>
<dbReference type="OrthoDB" id="10067217at2759"/>
<comment type="caution">
    <text evidence="9">The sequence shown here is derived from an EMBL/GenBank/DDBJ whole genome shotgun (WGS) entry which is preliminary data.</text>
</comment>
<evidence type="ECO:0000256" key="5">
    <source>
        <dbReference type="ARBA" id="ARBA00022771"/>
    </source>
</evidence>
<dbReference type="GO" id="GO:0006511">
    <property type="term" value="P:ubiquitin-dependent protein catabolic process"/>
    <property type="evidence" value="ECO:0007669"/>
    <property type="project" value="TreeGrafter"/>
</dbReference>
<evidence type="ECO:0000256" key="6">
    <source>
        <dbReference type="ARBA" id="ARBA00022833"/>
    </source>
</evidence>
<gene>
    <name evidence="9" type="ORF">HCN44_009896</name>
</gene>
<dbReference type="SMART" id="SM00184">
    <property type="entry name" value="RING"/>
    <property type="match status" value="1"/>
</dbReference>
<evidence type="ECO:0000313" key="9">
    <source>
        <dbReference type="EMBL" id="KAF7990161.1"/>
    </source>
</evidence>
<dbReference type="InterPro" id="IPR013083">
    <property type="entry name" value="Znf_RING/FYVE/PHD"/>
</dbReference>
<keyword evidence="5 7" id="KW-0863">Zinc-finger</keyword>
<dbReference type="Proteomes" id="UP000639338">
    <property type="component" value="Unassembled WGS sequence"/>
</dbReference>
<dbReference type="GO" id="GO:0003729">
    <property type="term" value="F:mRNA binding"/>
    <property type="evidence" value="ECO:0007669"/>
    <property type="project" value="TreeGrafter"/>
</dbReference>
<dbReference type="Pfam" id="PF18386">
    <property type="entry name" value="ROQ_II"/>
    <property type="match status" value="1"/>
</dbReference>
<evidence type="ECO:0000259" key="8">
    <source>
        <dbReference type="PROSITE" id="PS50089"/>
    </source>
</evidence>
<organism evidence="9 10">
    <name type="scientific">Aphidius gifuensis</name>
    <name type="common">Parasitoid wasp</name>
    <dbReference type="NCBI Taxonomy" id="684658"/>
    <lineage>
        <taxon>Eukaryota</taxon>
        <taxon>Metazoa</taxon>
        <taxon>Ecdysozoa</taxon>
        <taxon>Arthropoda</taxon>
        <taxon>Hexapoda</taxon>
        <taxon>Insecta</taxon>
        <taxon>Pterygota</taxon>
        <taxon>Neoptera</taxon>
        <taxon>Endopterygota</taxon>
        <taxon>Hymenoptera</taxon>
        <taxon>Apocrita</taxon>
        <taxon>Ichneumonoidea</taxon>
        <taxon>Braconidae</taxon>
        <taxon>Aphidiinae</taxon>
        <taxon>Aphidius</taxon>
    </lineage>
</organism>
<name>A0A834XNV5_APHGI</name>
<comment type="catalytic activity">
    <reaction evidence="1">
        <text>S-ubiquitinyl-[E2 ubiquitin-conjugating enzyme]-L-cysteine + [acceptor protein]-L-lysine = [E2 ubiquitin-conjugating enzyme]-L-cysteine + N(6)-ubiquitinyl-[acceptor protein]-L-lysine.</text>
        <dbReference type="EC" id="2.3.2.27"/>
    </reaction>
</comment>
<evidence type="ECO:0000256" key="3">
    <source>
        <dbReference type="ARBA" id="ARBA00022679"/>
    </source>
</evidence>
<dbReference type="GO" id="GO:0008270">
    <property type="term" value="F:zinc ion binding"/>
    <property type="evidence" value="ECO:0007669"/>
    <property type="project" value="UniProtKB-KW"/>
</dbReference>
<keyword evidence="10" id="KW-1185">Reference proteome</keyword>
<dbReference type="GO" id="GO:0000288">
    <property type="term" value="P:nuclear-transcribed mRNA catabolic process, deadenylation-dependent decay"/>
    <property type="evidence" value="ECO:0007669"/>
    <property type="project" value="TreeGrafter"/>
</dbReference>
<evidence type="ECO:0000256" key="1">
    <source>
        <dbReference type="ARBA" id="ARBA00000900"/>
    </source>
</evidence>
<evidence type="ECO:0000256" key="2">
    <source>
        <dbReference type="ARBA" id="ARBA00012483"/>
    </source>
</evidence>
<evidence type="ECO:0000256" key="7">
    <source>
        <dbReference type="PROSITE-ProRule" id="PRU00175"/>
    </source>
</evidence>
<reference evidence="9 10" key="1">
    <citation type="submission" date="2020-08" db="EMBL/GenBank/DDBJ databases">
        <title>Aphidius gifuensis genome sequencing and assembly.</title>
        <authorList>
            <person name="Du Z."/>
        </authorList>
    </citation>
    <scope>NUCLEOTIDE SEQUENCE [LARGE SCALE GENOMIC DNA]</scope>
    <source>
        <strain evidence="9">YNYX2018</strain>
        <tissue evidence="9">Adults</tissue>
    </source>
</reference>
<dbReference type="PROSITE" id="PS00518">
    <property type="entry name" value="ZF_RING_1"/>
    <property type="match status" value="1"/>
</dbReference>
<dbReference type="InterPro" id="IPR041523">
    <property type="entry name" value="ROQ_II"/>
</dbReference>
<keyword evidence="6" id="KW-0862">Zinc</keyword>
<keyword evidence="3" id="KW-0808">Transferase</keyword>
<dbReference type="GO" id="GO:0000209">
    <property type="term" value="P:protein polyubiquitination"/>
    <property type="evidence" value="ECO:0007669"/>
    <property type="project" value="TreeGrafter"/>
</dbReference>
<dbReference type="InterPro" id="IPR048575">
    <property type="entry name" value="Roquin_1_2-like_ROQ"/>
</dbReference>
<dbReference type="Pfam" id="PF21206">
    <property type="entry name" value="Roquin_1_2-like_ROQ"/>
    <property type="match status" value="1"/>
</dbReference>
<dbReference type="GO" id="GO:0010494">
    <property type="term" value="C:cytoplasmic stress granule"/>
    <property type="evidence" value="ECO:0007669"/>
    <property type="project" value="TreeGrafter"/>
</dbReference>
<dbReference type="InterPro" id="IPR001841">
    <property type="entry name" value="Znf_RING"/>
</dbReference>